<evidence type="ECO:0000256" key="6">
    <source>
        <dbReference type="ARBA" id="ARBA00038076"/>
    </source>
</evidence>
<dbReference type="Pfam" id="PF02687">
    <property type="entry name" value="FtsX"/>
    <property type="match status" value="1"/>
</dbReference>
<accession>A0ABT6F493</accession>
<evidence type="ECO:0000256" key="4">
    <source>
        <dbReference type="ARBA" id="ARBA00022989"/>
    </source>
</evidence>
<feature type="transmembrane region" description="Helical" evidence="7">
    <location>
        <begin position="370"/>
        <end position="403"/>
    </location>
</feature>
<evidence type="ECO:0000256" key="1">
    <source>
        <dbReference type="ARBA" id="ARBA00004651"/>
    </source>
</evidence>
<feature type="transmembrane region" description="Helical" evidence="7">
    <location>
        <begin position="468"/>
        <end position="497"/>
    </location>
</feature>
<dbReference type="RefSeq" id="WP_277858771.1">
    <property type="nucleotide sequence ID" value="NZ_JARRAG010000001.1"/>
</dbReference>
<comment type="caution">
    <text evidence="10">The sequence shown here is derived from an EMBL/GenBank/DDBJ whole genome shotgun (WGS) entry which is preliminary data.</text>
</comment>
<protein>
    <submittedName>
        <fullName evidence="10">ABC transporter permease</fullName>
    </submittedName>
</protein>
<evidence type="ECO:0000256" key="7">
    <source>
        <dbReference type="SAM" id="Phobius"/>
    </source>
</evidence>
<dbReference type="PANTHER" id="PTHR30572">
    <property type="entry name" value="MEMBRANE COMPONENT OF TRANSPORTER-RELATED"/>
    <property type="match status" value="1"/>
</dbReference>
<comment type="similarity">
    <text evidence="6">Belongs to the ABC-4 integral membrane protein family.</text>
</comment>
<organism evidence="10 11">
    <name type="scientific">Paludisphaera mucosa</name>
    <dbReference type="NCBI Taxonomy" id="3030827"/>
    <lineage>
        <taxon>Bacteria</taxon>
        <taxon>Pseudomonadati</taxon>
        <taxon>Planctomycetota</taxon>
        <taxon>Planctomycetia</taxon>
        <taxon>Isosphaerales</taxon>
        <taxon>Isosphaeraceae</taxon>
        <taxon>Paludisphaera</taxon>
    </lineage>
</organism>
<sequence length="514" mass="56294">MHWIDLLRLPLASLGHQKLRTCLTTMGVVFGAFVLAASLSIDEGVQRTIERESSKGDVARKVTVYPGWRSPENEKADEVKVDGRMAADRRERIRKVLADRARRGDSPRWQVALGPDRLETLSKIPHVRQMIPIVGGAVVATLGNRPEGASVSSGAGEDPEFRKRVVVGRPFESDDERSVLLSEMFAYRIGLIDDEDLVQVVGKPLRLEIRGREDGPSFDVSLADRSNAGGGRDEQSALRQLAWQLPGSLESFSLTGEEISALKKAVRPEPTRIDPSVVVDDFRVVGIFRDLTDEEQKEAWSQFPAHSDLVLPRRTAVELAFRDPGRREQGLDHAVLFVDDLKNVKQVVDAVEAMGLGSRSIVEFLDRERLTYLLVFGGMTCVAGVALLVASLGIANTMLMSVLERRREIGVMKAVGAANWQLQAVFVIEGALIGLTGGVLGLLLAWSISFPGDAWVRSMVHQDMKIHLTGSIFAFPGWIGATVVLCTVGVTIVAAFYPARRAAKVDPVAALRHD</sequence>
<keyword evidence="5 7" id="KW-0472">Membrane</keyword>
<proteinExistence type="inferred from homology"/>
<dbReference type="Pfam" id="PF12704">
    <property type="entry name" value="MacB_PCD"/>
    <property type="match status" value="1"/>
</dbReference>
<feature type="domain" description="ABC3 transporter permease C-terminal" evidence="8">
    <location>
        <begin position="382"/>
        <end position="507"/>
    </location>
</feature>
<dbReference type="PANTHER" id="PTHR30572:SF4">
    <property type="entry name" value="ABC TRANSPORTER PERMEASE YTRF"/>
    <property type="match status" value="1"/>
</dbReference>
<dbReference type="Proteomes" id="UP001216907">
    <property type="component" value="Unassembled WGS sequence"/>
</dbReference>
<keyword evidence="2" id="KW-1003">Cell membrane</keyword>
<evidence type="ECO:0000256" key="2">
    <source>
        <dbReference type="ARBA" id="ARBA00022475"/>
    </source>
</evidence>
<evidence type="ECO:0000256" key="5">
    <source>
        <dbReference type="ARBA" id="ARBA00023136"/>
    </source>
</evidence>
<feature type="domain" description="MacB-like periplasmic core" evidence="9">
    <location>
        <begin position="21"/>
        <end position="208"/>
    </location>
</feature>
<evidence type="ECO:0000313" key="11">
    <source>
        <dbReference type="Proteomes" id="UP001216907"/>
    </source>
</evidence>
<feature type="transmembrane region" description="Helical" evidence="7">
    <location>
        <begin position="424"/>
        <end position="448"/>
    </location>
</feature>
<dbReference type="EMBL" id="JARRAG010000001">
    <property type="protein sequence ID" value="MDG3002407.1"/>
    <property type="molecule type" value="Genomic_DNA"/>
</dbReference>
<reference evidence="10 11" key="1">
    <citation type="submission" date="2023-03" db="EMBL/GenBank/DDBJ databases">
        <title>Paludisphaera mucosa sp. nov. a novel planctomycete from northern fen.</title>
        <authorList>
            <person name="Ivanova A."/>
        </authorList>
    </citation>
    <scope>NUCLEOTIDE SEQUENCE [LARGE SCALE GENOMIC DNA]</scope>
    <source>
        <strain evidence="10 11">Pla2</strain>
    </source>
</reference>
<comment type="subcellular location">
    <subcellularLocation>
        <location evidence="1">Cell membrane</location>
        <topology evidence="1">Multi-pass membrane protein</topology>
    </subcellularLocation>
</comment>
<keyword evidence="11" id="KW-1185">Reference proteome</keyword>
<gene>
    <name evidence="10" type="ORF">PZE19_01275</name>
</gene>
<name>A0ABT6F493_9BACT</name>
<keyword evidence="3 7" id="KW-0812">Transmembrane</keyword>
<evidence type="ECO:0000259" key="9">
    <source>
        <dbReference type="Pfam" id="PF12704"/>
    </source>
</evidence>
<evidence type="ECO:0000256" key="3">
    <source>
        <dbReference type="ARBA" id="ARBA00022692"/>
    </source>
</evidence>
<evidence type="ECO:0000259" key="8">
    <source>
        <dbReference type="Pfam" id="PF02687"/>
    </source>
</evidence>
<dbReference type="InterPro" id="IPR003838">
    <property type="entry name" value="ABC3_permease_C"/>
</dbReference>
<keyword evidence="4 7" id="KW-1133">Transmembrane helix</keyword>
<dbReference type="InterPro" id="IPR025857">
    <property type="entry name" value="MacB_PCD"/>
</dbReference>
<dbReference type="InterPro" id="IPR050250">
    <property type="entry name" value="Macrolide_Exporter_MacB"/>
</dbReference>
<evidence type="ECO:0000313" key="10">
    <source>
        <dbReference type="EMBL" id="MDG3002407.1"/>
    </source>
</evidence>